<organism evidence="1 2">
    <name type="scientific">Meloidogyne enterolobii</name>
    <name type="common">Root-knot nematode worm</name>
    <name type="synonym">Meloidogyne mayaguensis</name>
    <dbReference type="NCBI Taxonomy" id="390850"/>
    <lineage>
        <taxon>Eukaryota</taxon>
        <taxon>Metazoa</taxon>
        <taxon>Ecdysozoa</taxon>
        <taxon>Nematoda</taxon>
        <taxon>Chromadorea</taxon>
        <taxon>Rhabditida</taxon>
        <taxon>Tylenchina</taxon>
        <taxon>Tylenchomorpha</taxon>
        <taxon>Tylenchoidea</taxon>
        <taxon>Meloidogynidae</taxon>
        <taxon>Meloidogyninae</taxon>
        <taxon>Meloidogyne</taxon>
    </lineage>
</organism>
<evidence type="ECO:0000313" key="1">
    <source>
        <dbReference type="EMBL" id="CAD2195767.1"/>
    </source>
</evidence>
<accession>A0A6V7X9V8</accession>
<name>A0A6V7X9V8_MELEN</name>
<evidence type="ECO:0000313" key="2">
    <source>
        <dbReference type="Proteomes" id="UP000580250"/>
    </source>
</evidence>
<dbReference type="Proteomes" id="UP000580250">
    <property type="component" value="Unassembled WGS sequence"/>
</dbReference>
<dbReference type="EMBL" id="CAJEWN010001242">
    <property type="protein sequence ID" value="CAD2195767.1"/>
    <property type="molecule type" value="Genomic_DNA"/>
</dbReference>
<proteinExistence type="predicted"/>
<protein>
    <submittedName>
        <fullName evidence="1">Uncharacterized protein</fullName>
    </submittedName>
</protein>
<reference evidence="1 2" key="1">
    <citation type="submission" date="2020-08" db="EMBL/GenBank/DDBJ databases">
        <authorList>
            <person name="Koutsovoulos G."/>
            <person name="Danchin GJ E."/>
        </authorList>
    </citation>
    <scope>NUCLEOTIDE SEQUENCE [LARGE SCALE GENOMIC DNA]</scope>
</reference>
<gene>
    <name evidence="1" type="ORF">MENT_LOCUS48879</name>
</gene>
<comment type="caution">
    <text evidence="1">The sequence shown here is derived from an EMBL/GenBank/DDBJ whole genome shotgun (WGS) entry which is preliminary data.</text>
</comment>
<sequence>MAPKKKKYFPIFYNKINISPNGPIVETPKRVFRRGKKISFGNLLKKDE</sequence>
<dbReference type="AlphaFoldDB" id="A0A6V7X9V8"/>